<evidence type="ECO:0000313" key="7">
    <source>
        <dbReference type="EMBL" id="ORY27876.1"/>
    </source>
</evidence>
<feature type="region of interest" description="Disordered" evidence="5">
    <location>
        <begin position="372"/>
        <end position="393"/>
    </location>
</feature>
<evidence type="ECO:0000256" key="1">
    <source>
        <dbReference type="ARBA" id="ARBA00005800"/>
    </source>
</evidence>
<dbReference type="SUPFAM" id="SSF46689">
    <property type="entry name" value="Homeodomain-like"/>
    <property type="match status" value="1"/>
</dbReference>
<dbReference type="InterPro" id="IPR009057">
    <property type="entry name" value="Homeodomain-like_sf"/>
</dbReference>
<evidence type="ECO:0000256" key="2">
    <source>
        <dbReference type="ARBA" id="ARBA00023125"/>
    </source>
</evidence>
<dbReference type="GO" id="GO:0003677">
    <property type="term" value="F:DNA binding"/>
    <property type="evidence" value="ECO:0007669"/>
    <property type="project" value="UniProtKB-KW"/>
</dbReference>
<organism evidence="7 8">
    <name type="scientific">Naematelia encephala</name>
    <dbReference type="NCBI Taxonomy" id="71784"/>
    <lineage>
        <taxon>Eukaryota</taxon>
        <taxon>Fungi</taxon>
        <taxon>Dikarya</taxon>
        <taxon>Basidiomycota</taxon>
        <taxon>Agaricomycotina</taxon>
        <taxon>Tremellomycetes</taxon>
        <taxon>Tremellales</taxon>
        <taxon>Naemateliaceae</taxon>
        <taxon>Naematelia</taxon>
    </lineage>
</organism>
<feature type="domain" description="Homeobox" evidence="6">
    <location>
        <begin position="164"/>
        <end position="229"/>
    </location>
</feature>
<evidence type="ECO:0000256" key="4">
    <source>
        <dbReference type="ARBA" id="ARBA00023242"/>
    </source>
</evidence>
<dbReference type="InterPro" id="IPR008422">
    <property type="entry name" value="KN_HD"/>
</dbReference>
<feature type="compositionally biased region" description="Low complexity" evidence="5">
    <location>
        <begin position="295"/>
        <end position="321"/>
    </location>
</feature>
<evidence type="ECO:0000313" key="8">
    <source>
        <dbReference type="Proteomes" id="UP000193986"/>
    </source>
</evidence>
<keyword evidence="8" id="KW-1185">Reference proteome</keyword>
<dbReference type="AlphaFoldDB" id="A0A1Y2AZF8"/>
<evidence type="ECO:0000256" key="3">
    <source>
        <dbReference type="ARBA" id="ARBA00023155"/>
    </source>
</evidence>
<comment type="caution">
    <text evidence="7">The sequence shown here is derived from an EMBL/GenBank/DDBJ whole genome shotgun (WGS) entry which is preliminary data.</text>
</comment>
<dbReference type="EMBL" id="MCFC01000035">
    <property type="protein sequence ID" value="ORY27876.1"/>
    <property type="molecule type" value="Genomic_DNA"/>
</dbReference>
<dbReference type="SMART" id="SM00389">
    <property type="entry name" value="HOX"/>
    <property type="match status" value="1"/>
</dbReference>
<keyword evidence="3" id="KW-0371">Homeobox</keyword>
<dbReference type="STRING" id="71784.A0A1Y2AZF8"/>
<evidence type="ECO:0000259" key="6">
    <source>
        <dbReference type="SMART" id="SM00389"/>
    </source>
</evidence>
<feature type="compositionally biased region" description="Low complexity" evidence="5">
    <location>
        <begin position="331"/>
        <end position="353"/>
    </location>
</feature>
<dbReference type="InParanoid" id="A0A1Y2AZF8"/>
<keyword evidence="4" id="KW-0539">Nucleus</keyword>
<feature type="region of interest" description="Disordered" evidence="5">
    <location>
        <begin position="289"/>
        <end position="353"/>
    </location>
</feature>
<dbReference type="OrthoDB" id="2574029at2759"/>
<evidence type="ECO:0000256" key="5">
    <source>
        <dbReference type="SAM" id="MobiDB-lite"/>
    </source>
</evidence>
<protein>
    <recommendedName>
        <fullName evidence="6">Homeobox domain-containing protein</fullName>
    </recommendedName>
</protein>
<dbReference type="InterPro" id="IPR001356">
    <property type="entry name" value="HD"/>
</dbReference>
<dbReference type="Pfam" id="PF05920">
    <property type="entry name" value="Homeobox_KN"/>
    <property type="match status" value="1"/>
</dbReference>
<accession>A0A1Y2AZF8</accession>
<dbReference type="Proteomes" id="UP000193986">
    <property type="component" value="Unassembled WGS sequence"/>
</dbReference>
<gene>
    <name evidence="7" type="ORF">BCR39DRAFT_559770</name>
</gene>
<reference evidence="7 8" key="1">
    <citation type="submission" date="2016-07" db="EMBL/GenBank/DDBJ databases">
        <title>Pervasive Adenine N6-methylation of Active Genes in Fungi.</title>
        <authorList>
            <consortium name="DOE Joint Genome Institute"/>
            <person name="Mondo S.J."/>
            <person name="Dannebaum R.O."/>
            <person name="Kuo R.C."/>
            <person name="Labutti K."/>
            <person name="Haridas S."/>
            <person name="Kuo A."/>
            <person name="Salamov A."/>
            <person name="Ahrendt S.R."/>
            <person name="Lipzen A."/>
            <person name="Sullivan W."/>
            <person name="Andreopoulos W.B."/>
            <person name="Clum A."/>
            <person name="Lindquist E."/>
            <person name="Daum C."/>
            <person name="Ramamoorthy G.K."/>
            <person name="Gryganskyi A."/>
            <person name="Culley D."/>
            <person name="Magnuson J.K."/>
            <person name="James T.Y."/>
            <person name="O'Malley M.A."/>
            <person name="Stajich J.E."/>
            <person name="Spatafora J.W."/>
            <person name="Visel A."/>
            <person name="Grigoriev I.V."/>
        </authorList>
    </citation>
    <scope>NUCLEOTIDE SEQUENCE [LARGE SCALE GENOMIC DNA]</scope>
    <source>
        <strain evidence="7 8">68-887.2</strain>
    </source>
</reference>
<feature type="region of interest" description="Disordered" evidence="5">
    <location>
        <begin position="99"/>
        <end position="173"/>
    </location>
</feature>
<dbReference type="Gene3D" id="1.10.10.60">
    <property type="entry name" value="Homeodomain-like"/>
    <property type="match status" value="1"/>
</dbReference>
<keyword evidence="2" id="KW-0238">DNA-binding</keyword>
<name>A0A1Y2AZF8_9TREE</name>
<sequence length="455" mass="49994">MATSPTLSSRAMNLCLDFPDRLGSFASLDEHVSEWESLAQDVTKLSASGQLSQIEADTLYRAAHNVKVVSDVAVHLDRITIDRMNSLAADLARLCGLTPDPIEQGQSEPGLPSERLQGDNRFLPSPPRTYSDCSPPSSPLLSINNLTSDSLPTPPKSARLPVPRSGPKTHQSTPNLDILREWFLHHLASPYPTPEEKESLANQAGIPRSKVDSDLTNWRRRAGWTDLKDQWANGDRKKMCQLIEKVEAGEEKRKAVVKAVEGVKSYLRREEEERVGDWVHQLTGLITPKQETPRSVSNTSHITSSSDESTNTSVSAVSRQARASKRRTTKRSTSSLSNVSDTLPLSPETTSSTKGSFIFSAPASSIAFSNALKRPHESEPEAQGPRKIAKAEQLSPSAELTVSLQDGSNIQGGSGIWSTEGELPMLPHMTNEHTDRWTIPEHWEFRPAIGAWSES</sequence>
<dbReference type="GO" id="GO:0006355">
    <property type="term" value="P:regulation of DNA-templated transcription"/>
    <property type="evidence" value="ECO:0007669"/>
    <property type="project" value="InterPro"/>
</dbReference>
<proteinExistence type="inferred from homology"/>
<comment type="similarity">
    <text evidence="1">Belongs to the TALE/M-ATYP homeobox family.</text>
</comment>